<dbReference type="EMBL" id="SMBJ01000001">
    <property type="protein sequence ID" value="TCU30558.1"/>
    <property type="molecule type" value="Genomic_DNA"/>
</dbReference>
<dbReference type="GO" id="GO:0006313">
    <property type="term" value="P:DNA transposition"/>
    <property type="evidence" value="ECO:0007669"/>
    <property type="project" value="InterPro"/>
</dbReference>
<dbReference type="AlphaFoldDB" id="A0A4R3R5Z3"/>
<dbReference type="GO" id="GO:0004803">
    <property type="term" value="F:transposase activity"/>
    <property type="evidence" value="ECO:0007669"/>
    <property type="project" value="InterPro"/>
</dbReference>
<dbReference type="InterPro" id="IPR002559">
    <property type="entry name" value="Transposase_11"/>
</dbReference>
<accession>A0A4R3R5Z3</accession>
<dbReference type="Proteomes" id="UP000295547">
    <property type="component" value="Unassembled WGS sequence"/>
</dbReference>
<sequence>MRVARCRNWRSFDDAAFGAASPVTPKFISRPDPAAQWTGAHKGHAFFAYATNYLIDTDHGVILDVEATLAIRQAEVGASRTMIDRTENRFGLKPDYLAADSAYGSADNLAWLVTRRSRRAFLSSTSRTGPTGPSRVRTSLGRLRMIATFARQVRS</sequence>
<keyword evidence="3" id="KW-1185">Reference proteome</keyword>
<evidence type="ECO:0000313" key="3">
    <source>
        <dbReference type="Proteomes" id="UP000295547"/>
    </source>
</evidence>
<gene>
    <name evidence="2" type="ORF">EV130_101129</name>
</gene>
<proteinExistence type="predicted"/>
<dbReference type="Pfam" id="PF01609">
    <property type="entry name" value="DDE_Tnp_1"/>
    <property type="match status" value="1"/>
</dbReference>
<dbReference type="GO" id="GO:0003677">
    <property type="term" value="F:DNA binding"/>
    <property type="evidence" value="ECO:0007669"/>
    <property type="project" value="InterPro"/>
</dbReference>
<reference evidence="2 3" key="1">
    <citation type="submission" date="2019-03" db="EMBL/GenBank/DDBJ databases">
        <title>Genomic Encyclopedia of Type Strains, Phase IV (KMG-V): Genome sequencing to study the core and pangenomes of soil and plant-associated prokaryotes.</title>
        <authorList>
            <person name="Whitman W."/>
        </authorList>
    </citation>
    <scope>NUCLEOTIDE SEQUENCE [LARGE SCALE GENOMIC DNA]</scope>
    <source>
        <strain evidence="2 3">Gr42</strain>
    </source>
</reference>
<name>A0A4R3R5Z3_9HYPH</name>
<protein>
    <submittedName>
        <fullName evidence="2">DDE family transposase</fullName>
    </submittedName>
</protein>
<evidence type="ECO:0000313" key="2">
    <source>
        <dbReference type="EMBL" id="TCU30558.1"/>
    </source>
</evidence>
<evidence type="ECO:0000259" key="1">
    <source>
        <dbReference type="Pfam" id="PF01609"/>
    </source>
</evidence>
<organism evidence="2 3">
    <name type="scientific">Rhizobium azibense</name>
    <dbReference type="NCBI Taxonomy" id="1136135"/>
    <lineage>
        <taxon>Bacteria</taxon>
        <taxon>Pseudomonadati</taxon>
        <taxon>Pseudomonadota</taxon>
        <taxon>Alphaproteobacteria</taxon>
        <taxon>Hyphomicrobiales</taxon>
        <taxon>Rhizobiaceae</taxon>
        <taxon>Rhizobium/Agrobacterium group</taxon>
        <taxon>Rhizobium</taxon>
    </lineage>
</organism>
<feature type="domain" description="Transposase IS4-like" evidence="1">
    <location>
        <begin position="29"/>
        <end position="113"/>
    </location>
</feature>
<comment type="caution">
    <text evidence="2">The sequence shown here is derived from an EMBL/GenBank/DDBJ whole genome shotgun (WGS) entry which is preliminary data.</text>
</comment>